<sequence>MSFHDREVSTSDGAPVELYDFYRGTLHWRYTNADRDIVYDGLLFRAIPISRGEIEQSSEVKKLGLTVKAPMTIEVYEQFRVAPPGSAIGCIVYTYQAGGAVGDVIPEWTGRVITCVRKGIQVELVCEPMYISLMAMGIRRRWQKSCPHLLYGPGCKANKTQYVIPAVVQDVQGLWVTVPAAIAKPDYYFEGGYIEWTDFFGLPDYRGIEEHVGDKIRLSYGFDGIVSGTAVSMYPGCSHTMQMCKDRFNNLLNYGGTPYIPQKNPYKGNPVY</sequence>
<gene>
    <name evidence="2" type="ORF">DLP05_022</name>
</gene>
<evidence type="ECO:0000313" key="3">
    <source>
        <dbReference type="Proteomes" id="UP000241675"/>
    </source>
</evidence>
<evidence type="ECO:0000259" key="1">
    <source>
        <dbReference type="Pfam" id="PF09356"/>
    </source>
</evidence>
<proteinExistence type="predicted"/>
<protein>
    <submittedName>
        <fullName evidence="2">Minor tail protein</fullName>
    </submittedName>
</protein>
<reference evidence="2 3" key="2">
    <citation type="submission" date="2017-11" db="EMBL/GenBank/DDBJ databases">
        <title>Lysogenic conversion of Stenotrophomonas maltophilia by temperate phage DLP4.</title>
        <authorList>
            <person name="Dennis J."/>
            <person name="Stothard P."/>
        </authorList>
    </citation>
    <scope>NUCLEOTIDE SEQUENCE [LARGE SCALE GENOMIC DNA]</scope>
</reference>
<dbReference type="InterPro" id="IPR018964">
    <property type="entry name" value="Phage_phiJL001_Gp84_C"/>
</dbReference>
<organism evidence="2 3">
    <name type="scientific">Stenotrophomonas phage vB_SmaS_DLP_5</name>
    <dbReference type="NCBI Taxonomy" id="2044561"/>
    <lineage>
        <taxon>Viruses</taxon>
        <taxon>Duplodnaviria</taxon>
        <taxon>Heunggongvirae</taxon>
        <taxon>Uroviricota</taxon>
        <taxon>Caudoviricetes</taxon>
        <taxon>Delepquintavirus</taxon>
        <taxon>Delepquintavirus DLP5</taxon>
    </lineage>
</organism>
<dbReference type="OrthoDB" id="5153at10239"/>
<dbReference type="Pfam" id="PF09356">
    <property type="entry name" value="Phage_BR0599"/>
    <property type="match status" value="1"/>
</dbReference>
<feature type="domain" description="Bacteriophage phiJL001 Gp84 C-terminal" evidence="1">
    <location>
        <begin position="188"/>
        <end position="263"/>
    </location>
</feature>
<evidence type="ECO:0000313" key="2">
    <source>
        <dbReference type="EMBL" id="ATS92307.1"/>
    </source>
</evidence>
<reference evidence="3" key="1">
    <citation type="submission" date="2017-10" db="EMBL/GenBank/DDBJ databases">
        <authorList>
            <person name="Peters D.L."/>
        </authorList>
    </citation>
    <scope>NUCLEOTIDE SEQUENCE [LARGE SCALE GENOMIC DNA]</scope>
</reference>
<dbReference type="Proteomes" id="UP000241675">
    <property type="component" value="Segment"/>
</dbReference>
<keyword evidence="3" id="KW-1185">Reference proteome</keyword>
<name>A0A2D2W2E2_9CAUD</name>
<accession>A0A2D2W2E2</accession>
<dbReference type="EMBL" id="MG189906">
    <property type="protein sequence ID" value="ATS92307.1"/>
    <property type="molecule type" value="Genomic_DNA"/>
</dbReference>